<dbReference type="Ensembl" id="ENSEBUT00000021736.1">
    <property type="protein sequence ID" value="ENSEBUP00000021160.1"/>
    <property type="gene ID" value="ENSEBUG00000013068.1"/>
</dbReference>
<reference evidence="5" key="1">
    <citation type="submission" date="2025-08" db="UniProtKB">
        <authorList>
            <consortium name="Ensembl"/>
        </authorList>
    </citation>
    <scope>IDENTIFICATION</scope>
</reference>
<keyword evidence="6" id="KW-1185">Reference proteome</keyword>
<dbReference type="Proteomes" id="UP000694388">
    <property type="component" value="Unplaced"/>
</dbReference>
<dbReference type="SMART" id="SM00038">
    <property type="entry name" value="COLFI"/>
    <property type="match status" value="1"/>
</dbReference>
<dbReference type="GeneTree" id="ENSGT00940000162727"/>
<comment type="subcellular location">
    <subcellularLocation>
        <location evidence="1">Secreted</location>
    </subcellularLocation>
</comment>
<evidence type="ECO:0000256" key="2">
    <source>
        <dbReference type="ARBA" id="ARBA00022525"/>
    </source>
</evidence>
<name>A0A8C4QVE4_EPTBU</name>
<protein>
    <recommendedName>
        <fullName evidence="4">Fibrillar collagen NC1 domain-containing protein</fullName>
    </recommendedName>
</protein>
<dbReference type="AlphaFoldDB" id="A0A8C4QVE4"/>
<evidence type="ECO:0000313" key="6">
    <source>
        <dbReference type="Proteomes" id="UP000694388"/>
    </source>
</evidence>
<dbReference type="Gene3D" id="2.60.120.1000">
    <property type="match status" value="2"/>
</dbReference>
<evidence type="ECO:0000256" key="3">
    <source>
        <dbReference type="ARBA" id="ARBA00023119"/>
    </source>
</evidence>
<dbReference type="GO" id="GO:0005581">
    <property type="term" value="C:collagen trimer"/>
    <property type="evidence" value="ECO:0007669"/>
    <property type="project" value="UniProtKB-KW"/>
</dbReference>
<keyword evidence="2" id="KW-0964">Secreted</keyword>
<dbReference type="PROSITE" id="PS51461">
    <property type="entry name" value="NC1_FIB"/>
    <property type="match status" value="1"/>
</dbReference>
<proteinExistence type="predicted"/>
<evidence type="ECO:0000259" key="4">
    <source>
        <dbReference type="PROSITE" id="PS51461"/>
    </source>
</evidence>
<dbReference type="GO" id="GO:0005576">
    <property type="term" value="C:extracellular region"/>
    <property type="evidence" value="ECO:0007669"/>
    <property type="project" value="UniProtKB-SubCell"/>
</dbReference>
<dbReference type="InterPro" id="IPR000885">
    <property type="entry name" value="Fib_collagen_C"/>
</dbReference>
<organism evidence="5 6">
    <name type="scientific">Eptatretus burgeri</name>
    <name type="common">Inshore hagfish</name>
    <dbReference type="NCBI Taxonomy" id="7764"/>
    <lineage>
        <taxon>Eukaryota</taxon>
        <taxon>Metazoa</taxon>
        <taxon>Chordata</taxon>
        <taxon>Craniata</taxon>
        <taxon>Vertebrata</taxon>
        <taxon>Cyclostomata</taxon>
        <taxon>Myxini</taxon>
        <taxon>Myxiniformes</taxon>
        <taxon>Myxinidae</taxon>
        <taxon>Eptatretinae</taxon>
        <taxon>Eptatretus</taxon>
    </lineage>
</organism>
<dbReference type="GO" id="GO:0005201">
    <property type="term" value="F:extracellular matrix structural constituent"/>
    <property type="evidence" value="ECO:0007669"/>
    <property type="project" value="InterPro"/>
</dbReference>
<evidence type="ECO:0000256" key="1">
    <source>
        <dbReference type="ARBA" id="ARBA00004613"/>
    </source>
</evidence>
<keyword evidence="3" id="KW-0176">Collagen</keyword>
<accession>A0A8C4QVE4</accession>
<sequence>MDADVDLRKALKAFINSNPALRMDASQDTHAERSEIFRTLHNLHSLIQSIKNPLGSKDNPARICRDLLDCEDKLIDGIYWIDPNLGCMSDALKVTCKFSKGGRTCLQPAAPAKLEFDLSRVQLTFIHLLSSEARQVVKVHCLNTPIWGGRAKPPGSLHLPSPSTPLMDNPPLRFLSWNGREIWGQGSSHPAVLDDCQIQDGRWRQTRFVFFTRNTASLPITIILGLPNPEEGALYRLEVGPVCFL</sequence>
<reference evidence="5" key="2">
    <citation type="submission" date="2025-09" db="UniProtKB">
        <authorList>
            <consortium name="Ensembl"/>
        </authorList>
    </citation>
    <scope>IDENTIFICATION</scope>
</reference>
<dbReference type="OMA" id="QWISEVH"/>
<dbReference type="Pfam" id="PF01410">
    <property type="entry name" value="COLFI"/>
    <property type="match status" value="2"/>
</dbReference>
<evidence type="ECO:0000313" key="5">
    <source>
        <dbReference type="Ensembl" id="ENSEBUP00000021160.1"/>
    </source>
</evidence>
<feature type="domain" description="Fibrillar collagen NC1" evidence="4">
    <location>
        <begin position="34"/>
        <end position="245"/>
    </location>
</feature>